<accession>A0A3N4LHT7</accession>
<reference evidence="7 8" key="1">
    <citation type="journal article" date="2018" name="Nat. Ecol. Evol.">
        <title>Pezizomycetes genomes reveal the molecular basis of ectomycorrhizal truffle lifestyle.</title>
        <authorList>
            <person name="Murat C."/>
            <person name="Payen T."/>
            <person name="Noel B."/>
            <person name="Kuo A."/>
            <person name="Morin E."/>
            <person name="Chen J."/>
            <person name="Kohler A."/>
            <person name="Krizsan K."/>
            <person name="Balestrini R."/>
            <person name="Da Silva C."/>
            <person name="Montanini B."/>
            <person name="Hainaut M."/>
            <person name="Levati E."/>
            <person name="Barry K.W."/>
            <person name="Belfiori B."/>
            <person name="Cichocki N."/>
            <person name="Clum A."/>
            <person name="Dockter R.B."/>
            <person name="Fauchery L."/>
            <person name="Guy J."/>
            <person name="Iotti M."/>
            <person name="Le Tacon F."/>
            <person name="Lindquist E.A."/>
            <person name="Lipzen A."/>
            <person name="Malagnac F."/>
            <person name="Mello A."/>
            <person name="Molinier V."/>
            <person name="Miyauchi S."/>
            <person name="Poulain J."/>
            <person name="Riccioni C."/>
            <person name="Rubini A."/>
            <person name="Sitrit Y."/>
            <person name="Splivallo R."/>
            <person name="Traeger S."/>
            <person name="Wang M."/>
            <person name="Zifcakova L."/>
            <person name="Wipf D."/>
            <person name="Zambonelli A."/>
            <person name="Paolocci F."/>
            <person name="Nowrousian M."/>
            <person name="Ottonello S."/>
            <person name="Baldrian P."/>
            <person name="Spatafora J.W."/>
            <person name="Henrissat B."/>
            <person name="Nagy L.G."/>
            <person name="Aury J.M."/>
            <person name="Wincker P."/>
            <person name="Grigoriev I.V."/>
            <person name="Bonfante P."/>
            <person name="Martin F.M."/>
        </authorList>
    </citation>
    <scope>NUCLEOTIDE SEQUENCE [LARGE SCALE GENOMIC DNA]</scope>
    <source>
        <strain evidence="7 8">ATCC MYA-4762</strain>
    </source>
</reference>
<dbReference type="GO" id="GO:0005886">
    <property type="term" value="C:plasma membrane"/>
    <property type="evidence" value="ECO:0007669"/>
    <property type="project" value="TreeGrafter"/>
</dbReference>
<evidence type="ECO:0000256" key="5">
    <source>
        <dbReference type="SAM" id="Phobius"/>
    </source>
</evidence>
<dbReference type="GO" id="GO:0070941">
    <property type="term" value="P:eisosome assembly"/>
    <property type="evidence" value="ECO:0007669"/>
    <property type="project" value="TreeGrafter"/>
</dbReference>
<keyword evidence="3 5" id="KW-1133">Transmembrane helix</keyword>
<evidence type="ECO:0000259" key="6">
    <source>
        <dbReference type="Pfam" id="PF01284"/>
    </source>
</evidence>
<evidence type="ECO:0000256" key="4">
    <source>
        <dbReference type="ARBA" id="ARBA00023136"/>
    </source>
</evidence>
<dbReference type="PANTHER" id="PTHR28165">
    <property type="entry name" value="NON-CLASSICAL EXPORT PROTEIN 2-RELATED"/>
    <property type="match status" value="1"/>
</dbReference>
<dbReference type="GO" id="GO:0072659">
    <property type="term" value="P:protein localization to plasma membrane"/>
    <property type="evidence" value="ECO:0007669"/>
    <property type="project" value="TreeGrafter"/>
</dbReference>
<evidence type="ECO:0000256" key="1">
    <source>
        <dbReference type="ARBA" id="ARBA00004141"/>
    </source>
</evidence>
<protein>
    <recommendedName>
        <fullName evidence="6">MARVEL domain-containing protein</fullName>
    </recommendedName>
</protein>
<name>A0A3N4LHT7_9PEZI</name>
<dbReference type="InterPro" id="IPR052649">
    <property type="entry name" value="NCE102-like"/>
</dbReference>
<feature type="transmembrane region" description="Helical" evidence="5">
    <location>
        <begin position="7"/>
        <end position="28"/>
    </location>
</feature>
<gene>
    <name evidence="7" type="ORF">L211DRAFT_840860</name>
</gene>
<dbReference type="Proteomes" id="UP000267821">
    <property type="component" value="Unassembled WGS sequence"/>
</dbReference>
<feature type="domain" description="MARVEL" evidence="6">
    <location>
        <begin position="4"/>
        <end position="149"/>
    </location>
</feature>
<comment type="subcellular location">
    <subcellularLocation>
        <location evidence="1">Membrane</location>
        <topology evidence="1">Multi-pass membrane protein</topology>
    </subcellularLocation>
</comment>
<dbReference type="Pfam" id="PF01284">
    <property type="entry name" value="MARVEL"/>
    <property type="match status" value="1"/>
</dbReference>
<evidence type="ECO:0000256" key="2">
    <source>
        <dbReference type="ARBA" id="ARBA00022692"/>
    </source>
</evidence>
<feature type="transmembrane region" description="Helical" evidence="5">
    <location>
        <begin position="40"/>
        <end position="62"/>
    </location>
</feature>
<feature type="transmembrane region" description="Helical" evidence="5">
    <location>
        <begin position="74"/>
        <end position="96"/>
    </location>
</feature>
<keyword evidence="8" id="KW-1185">Reference proteome</keyword>
<organism evidence="7 8">
    <name type="scientific">Terfezia boudieri ATCC MYA-4762</name>
    <dbReference type="NCBI Taxonomy" id="1051890"/>
    <lineage>
        <taxon>Eukaryota</taxon>
        <taxon>Fungi</taxon>
        <taxon>Dikarya</taxon>
        <taxon>Ascomycota</taxon>
        <taxon>Pezizomycotina</taxon>
        <taxon>Pezizomycetes</taxon>
        <taxon>Pezizales</taxon>
        <taxon>Pezizaceae</taxon>
        <taxon>Terfezia</taxon>
    </lineage>
</organism>
<dbReference type="PANTHER" id="PTHR28165:SF1">
    <property type="entry name" value="NON-CLASSICAL EXPORT PROTEIN 2-RELATED"/>
    <property type="match status" value="1"/>
</dbReference>
<dbReference type="InParanoid" id="A0A3N4LHT7"/>
<proteinExistence type="predicted"/>
<evidence type="ECO:0000313" key="7">
    <source>
        <dbReference type="EMBL" id="RPB21258.1"/>
    </source>
</evidence>
<dbReference type="InterPro" id="IPR008253">
    <property type="entry name" value="Marvel"/>
</dbReference>
<dbReference type="GO" id="GO:0032126">
    <property type="term" value="C:eisosome"/>
    <property type="evidence" value="ECO:0007669"/>
    <property type="project" value="TreeGrafter"/>
</dbReference>
<evidence type="ECO:0000313" key="8">
    <source>
        <dbReference type="Proteomes" id="UP000267821"/>
    </source>
</evidence>
<evidence type="ECO:0000256" key="3">
    <source>
        <dbReference type="ARBA" id="ARBA00022989"/>
    </source>
</evidence>
<sequence length="182" mass="19974">MGYLVNAILRALQFGITILTLGLSATLPTQQSSGGSPTRINFTIFACTFALLTLLYLLPVAVISSLHSRFHHPFISFVLDLLNFIFFLSAAIALAAQLGAHDCSNRFYLVSNGITNGGGYWDMERRCREAQALTAFMWLAIPLWIAGAVMSAYEYLRGKEDRHSGRGGLGRTVRPARGMTQV</sequence>
<dbReference type="EMBL" id="ML121561">
    <property type="protein sequence ID" value="RPB21258.1"/>
    <property type="molecule type" value="Genomic_DNA"/>
</dbReference>
<feature type="transmembrane region" description="Helical" evidence="5">
    <location>
        <begin position="135"/>
        <end position="156"/>
    </location>
</feature>
<dbReference type="FunCoup" id="A0A3N4LHT7">
    <property type="interactions" value="73"/>
</dbReference>
<dbReference type="OrthoDB" id="5423111at2759"/>
<keyword evidence="4 5" id="KW-0472">Membrane</keyword>
<keyword evidence="2 5" id="KW-0812">Transmembrane</keyword>
<dbReference type="AlphaFoldDB" id="A0A3N4LHT7"/>